<evidence type="ECO:0000313" key="2">
    <source>
        <dbReference type="EMBL" id="MCZ4553141.1"/>
    </source>
</evidence>
<organism evidence="2 3">
    <name type="scientific">Gordonia rubripertincta</name>
    <name type="common">Rhodococcus corallinus</name>
    <dbReference type="NCBI Taxonomy" id="36822"/>
    <lineage>
        <taxon>Bacteria</taxon>
        <taxon>Bacillati</taxon>
        <taxon>Actinomycetota</taxon>
        <taxon>Actinomycetes</taxon>
        <taxon>Mycobacteriales</taxon>
        <taxon>Gordoniaceae</taxon>
        <taxon>Gordonia</taxon>
    </lineage>
</organism>
<evidence type="ECO:0000256" key="1">
    <source>
        <dbReference type="SAM" id="SignalP"/>
    </source>
</evidence>
<feature type="chain" id="PRO_5045917496" evidence="1">
    <location>
        <begin position="32"/>
        <end position="136"/>
    </location>
</feature>
<proteinExistence type="predicted"/>
<keyword evidence="3" id="KW-1185">Reference proteome</keyword>
<name>A0ABT4N412_GORRU</name>
<keyword evidence="1" id="KW-0732">Signal</keyword>
<dbReference type="EMBL" id="JAPWIE010000008">
    <property type="protein sequence ID" value="MCZ4553141.1"/>
    <property type="molecule type" value="Genomic_DNA"/>
</dbReference>
<sequence length="136" mass="14461">MSRHVKSATAAALTTIALSGALMVGAGPASAAKVYPTADNQVLIVELTHEETVAASQVGAGNVINAVLGNDHWGVILETDSRYQGDSYFRPEKARTWSNVTGQQVVSEAAAHRGGRVVFGVYPQTPDVPLWVMQDW</sequence>
<accession>A0ABT4N412</accession>
<dbReference type="Proteomes" id="UP001067235">
    <property type="component" value="Unassembled WGS sequence"/>
</dbReference>
<protein>
    <submittedName>
        <fullName evidence="2">Uncharacterized protein</fullName>
    </submittedName>
</protein>
<evidence type="ECO:0000313" key="3">
    <source>
        <dbReference type="Proteomes" id="UP001067235"/>
    </source>
</evidence>
<dbReference type="RefSeq" id="WP_301573791.1">
    <property type="nucleotide sequence ID" value="NZ_JAPWIE010000008.1"/>
</dbReference>
<feature type="signal peptide" evidence="1">
    <location>
        <begin position="1"/>
        <end position="31"/>
    </location>
</feature>
<reference evidence="2" key="1">
    <citation type="submission" date="2022-12" db="EMBL/GenBank/DDBJ databases">
        <authorList>
            <person name="Krivoruchko A.V."/>
            <person name="Elkin A."/>
        </authorList>
    </citation>
    <scope>NUCLEOTIDE SEQUENCE</scope>
    <source>
        <strain evidence="2">IEGM 1388</strain>
    </source>
</reference>
<comment type="caution">
    <text evidence="2">The sequence shown here is derived from an EMBL/GenBank/DDBJ whole genome shotgun (WGS) entry which is preliminary data.</text>
</comment>
<gene>
    <name evidence="2" type="ORF">O4213_24350</name>
</gene>